<dbReference type="RefSeq" id="XP_026729338.1">
    <property type="nucleotide sequence ID" value="XM_026873537.1"/>
</dbReference>
<evidence type="ECO:0000313" key="1">
    <source>
        <dbReference type="Proteomes" id="UP000322000"/>
    </source>
</evidence>
<sequence>MSDDKKIDESAIKGWTKEEKFDLMVALKTCGSHETNKLIEYVTTRSLEEIEAAVFYYKQLALRHPLFESKCKVEKTRQSRKPRMPLTGWAKLLTDSLKFNELRTETSTAVRLIADLETLPPPLCTGGVDFRQVYHQVANALEGKQLTTDLVTGAVLHRTITETALASKAFIKNTAYKYVLNEIDLSDKAINMFPRPTEDQELSVVRHLAAQRSYNPLRVAEEYLRPTCQVAWTSAQIKAD</sequence>
<dbReference type="AlphaFoldDB" id="A0A7E5VLZ2"/>
<gene>
    <name evidence="2" type="primary">LOC113494984</name>
</gene>
<dbReference type="Proteomes" id="UP000322000">
    <property type="component" value="Chromosome 6"/>
</dbReference>
<reference evidence="2" key="1">
    <citation type="submission" date="2025-08" db="UniProtKB">
        <authorList>
            <consortium name="RefSeq"/>
        </authorList>
    </citation>
    <scope>IDENTIFICATION</scope>
</reference>
<evidence type="ECO:0000313" key="2">
    <source>
        <dbReference type="RefSeq" id="XP_026729338.1"/>
    </source>
</evidence>
<protein>
    <submittedName>
        <fullName evidence="2">Uncharacterized protein LOC113494984</fullName>
    </submittedName>
</protein>
<organism evidence="1 2">
    <name type="scientific">Trichoplusia ni</name>
    <name type="common">Cabbage looper</name>
    <dbReference type="NCBI Taxonomy" id="7111"/>
    <lineage>
        <taxon>Eukaryota</taxon>
        <taxon>Metazoa</taxon>
        <taxon>Ecdysozoa</taxon>
        <taxon>Arthropoda</taxon>
        <taxon>Hexapoda</taxon>
        <taxon>Insecta</taxon>
        <taxon>Pterygota</taxon>
        <taxon>Neoptera</taxon>
        <taxon>Endopterygota</taxon>
        <taxon>Lepidoptera</taxon>
        <taxon>Glossata</taxon>
        <taxon>Ditrysia</taxon>
        <taxon>Noctuoidea</taxon>
        <taxon>Noctuidae</taxon>
        <taxon>Plusiinae</taxon>
        <taxon>Trichoplusia</taxon>
    </lineage>
</organism>
<keyword evidence="1" id="KW-1185">Reference proteome</keyword>
<proteinExistence type="predicted"/>
<name>A0A7E5VLZ2_TRINI</name>
<accession>A0A7E5VLZ2</accession>
<dbReference type="OrthoDB" id="8186615at2759"/>
<dbReference type="KEGG" id="tnl:113494984"/>
<dbReference type="GeneID" id="113494984"/>
<dbReference type="InParanoid" id="A0A7E5VLZ2"/>